<dbReference type="PANTHER" id="PTHR34138:SF1">
    <property type="entry name" value="CELL SHAPE-DETERMINING PROTEIN MREC"/>
    <property type="match status" value="1"/>
</dbReference>
<keyword evidence="3" id="KW-0133">Cell shape</keyword>
<keyword evidence="5" id="KW-0175">Coiled coil</keyword>
<dbReference type="AlphaFoldDB" id="A0A0G0VPX0"/>
<dbReference type="NCBIfam" id="TIGR00219">
    <property type="entry name" value="mreC"/>
    <property type="match status" value="1"/>
</dbReference>
<evidence type="ECO:0000256" key="2">
    <source>
        <dbReference type="ARBA" id="ARBA00013855"/>
    </source>
</evidence>
<sequence>MIRSSIKITFIIFIILTAMAVIFLNKYVFKDASIFYPDFIKNALVIGWDKTGNIKLAATEFKNWRKLAQENEELRHKNNEFIRAAAALDDLKNENEFLRKALNIIPKINRDTAYGNVFNLSLAPGGYSMLINKGTDDGIEENAAVITEEGILVGQVRQVFKNFSKILFIADPNFKINAKVAGSDTVGIARGALKDGLLFDLIVQGDQIKEGDLIVSSGNDLMPSALNIGTVSLVEVNETKIFKKVKIMPAVNKIKLGRVLIIKP</sequence>
<dbReference type="InterPro" id="IPR055342">
    <property type="entry name" value="MreC_beta-barrel_core"/>
</dbReference>
<evidence type="ECO:0000256" key="5">
    <source>
        <dbReference type="SAM" id="Coils"/>
    </source>
</evidence>
<keyword evidence="6" id="KW-1133">Transmembrane helix</keyword>
<dbReference type="PANTHER" id="PTHR34138">
    <property type="entry name" value="CELL SHAPE-DETERMINING PROTEIN MREC"/>
    <property type="match status" value="1"/>
</dbReference>
<evidence type="ECO:0000313" key="8">
    <source>
        <dbReference type="EMBL" id="KKS01702.1"/>
    </source>
</evidence>
<evidence type="ECO:0000256" key="6">
    <source>
        <dbReference type="SAM" id="Phobius"/>
    </source>
</evidence>
<dbReference type="PIRSF" id="PIRSF038471">
    <property type="entry name" value="MreC"/>
    <property type="match status" value="1"/>
</dbReference>
<keyword evidence="6" id="KW-0812">Transmembrane</keyword>
<dbReference type="InterPro" id="IPR042177">
    <property type="entry name" value="Cell/Rod_1"/>
</dbReference>
<keyword evidence="6" id="KW-0472">Membrane</keyword>
<gene>
    <name evidence="8" type="ORF">UU54_C0001G0014</name>
</gene>
<dbReference type="GO" id="GO:0008360">
    <property type="term" value="P:regulation of cell shape"/>
    <property type="evidence" value="ECO:0007669"/>
    <property type="project" value="UniProtKB-KW"/>
</dbReference>
<proteinExistence type="inferred from homology"/>
<dbReference type="EMBL" id="LCBA01000001">
    <property type="protein sequence ID" value="KKS01702.1"/>
    <property type="molecule type" value="Genomic_DNA"/>
</dbReference>
<feature type="domain" description="Rod shape-determining protein MreC beta-barrel core" evidence="7">
    <location>
        <begin position="128"/>
        <end position="263"/>
    </location>
</feature>
<dbReference type="GO" id="GO:0005886">
    <property type="term" value="C:plasma membrane"/>
    <property type="evidence" value="ECO:0007669"/>
    <property type="project" value="TreeGrafter"/>
</dbReference>
<name>A0A0G0VPX0_9BACT</name>
<dbReference type="InterPro" id="IPR007221">
    <property type="entry name" value="MreC"/>
</dbReference>
<dbReference type="Pfam" id="PF04085">
    <property type="entry name" value="MreC"/>
    <property type="match status" value="1"/>
</dbReference>
<evidence type="ECO:0000256" key="1">
    <source>
        <dbReference type="ARBA" id="ARBA00009369"/>
    </source>
</evidence>
<evidence type="ECO:0000259" key="7">
    <source>
        <dbReference type="Pfam" id="PF04085"/>
    </source>
</evidence>
<dbReference type="Proteomes" id="UP000033903">
    <property type="component" value="Unassembled WGS sequence"/>
</dbReference>
<organism evidence="8 9">
    <name type="scientific">Candidatus Yanofskybacteria bacterium GW2011_GWA2_41_22</name>
    <dbReference type="NCBI Taxonomy" id="1619023"/>
    <lineage>
        <taxon>Bacteria</taxon>
        <taxon>Candidatus Yanofskyibacteriota</taxon>
    </lineage>
</organism>
<comment type="similarity">
    <text evidence="1">Belongs to the MreC family.</text>
</comment>
<accession>A0A0G0VPX0</accession>
<feature type="coiled-coil region" evidence="5">
    <location>
        <begin position="74"/>
        <end position="101"/>
    </location>
</feature>
<evidence type="ECO:0000256" key="4">
    <source>
        <dbReference type="ARBA" id="ARBA00032089"/>
    </source>
</evidence>
<reference evidence="8 9" key="1">
    <citation type="journal article" date="2015" name="Nature">
        <title>rRNA introns, odd ribosomes, and small enigmatic genomes across a large radiation of phyla.</title>
        <authorList>
            <person name="Brown C.T."/>
            <person name="Hug L.A."/>
            <person name="Thomas B.C."/>
            <person name="Sharon I."/>
            <person name="Castelle C.J."/>
            <person name="Singh A."/>
            <person name="Wilkins M.J."/>
            <person name="Williams K.H."/>
            <person name="Banfield J.F."/>
        </authorList>
    </citation>
    <scope>NUCLEOTIDE SEQUENCE [LARGE SCALE GENOMIC DNA]</scope>
</reference>
<feature type="transmembrane region" description="Helical" evidence="6">
    <location>
        <begin position="6"/>
        <end position="24"/>
    </location>
</feature>
<dbReference type="InterPro" id="IPR042175">
    <property type="entry name" value="Cell/Rod_MreC_2"/>
</dbReference>
<evidence type="ECO:0000313" key="9">
    <source>
        <dbReference type="Proteomes" id="UP000033903"/>
    </source>
</evidence>
<dbReference type="Gene3D" id="2.40.10.340">
    <property type="entry name" value="Rod shape-determining protein MreC, domain 1"/>
    <property type="match status" value="1"/>
</dbReference>
<protein>
    <recommendedName>
        <fullName evidence="2">Cell shape-determining protein MreC</fullName>
    </recommendedName>
    <alternativeName>
        <fullName evidence="4">Cell shape protein MreC</fullName>
    </alternativeName>
</protein>
<dbReference type="Gene3D" id="2.40.10.350">
    <property type="entry name" value="Rod shape-determining protein MreC, domain 2"/>
    <property type="match status" value="1"/>
</dbReference>
<comment type="caution">
    <text evidence="8">The sequence shown here is derived from an EMBL/GenBank/DDBJ whole genome shotgun (WGS) entry which is preliminary data.</text>
</comment>
<evidence type="ECO:0000256" key="3">
    <source>
        <dbReference type="ARBA" id="ARBA00022960"/>
    </source>
</evidence>